<proteinExistence type="predicted"/>
<accession>A0ABQ9HG18</accession>
<organism evidence="1 2">
    <name type="scientific">Dryococelus australis</name>
    <dbReference type="NCBI Taxonomy" id="614101"/>
    <lineage>
        <taxon>Eukaryota</taxon>
        <taxon>Metazoa</taxon>
        <taxon>Ecdysozoa</taxon>
        <taxon>Arthropoda</taxon>
        <taxon>Hexapoda</taxon>
        <taxon>Insecta</taxon>
        <taxon>Pterygota</taxon>
        <taxon>Neoptera</taxon>
        <taxon>Polyneoptera</taxon>
        <taxon>Phasmatodea</taxon>
        <taxon>Verophasmatodea</taxon>
        <taxon>Anareolatae</taxon>
        <taxon>Phasmatidae</taxon>
        <taxon>Eurycanthinae</taxon>
        <taxon>Dryococelus</taxon>
    </lineage>
</organism>
<dbReference type="EMBL" id="JARBHB010000005">
    <property type="protein sequence ID" value="KAJ8883257.1"/>
    <property type="molecule type" value="Genomic_DNA"/>
</dbReference>
<reference evidence="1 2" key="1">
    <citation type="submission" date="2023-02" db="EMBL/GenBank/DDBJ databases">
        <title>LHISI_Scaffold_Assembly.</title>
        <authorList>
            <person name="Stuart O.P."/>
            <person name="Cleave R."/>
            <person name="Magrath M.J.L."/>
            <person name="Mikheyev A.S."/>
        </authorList>
    </citation>
    <scope>NUCLEOTIDE SEQUENCE [LARGE SCALE GENOMIC DNA]</scope>
    <source>
        <strain evidence="1">Daus_M_001</strain>
        <tissue evidence="1">Leg muscle</tissue>
    </source>
</reference>
<evidence type="ECO:0000313" key="1">
    <source>
        <dbReference type="EMBL" id="KAJ8883257.1"/>
    </source>
</evidence>
<evidence type="ECO:0000313" key="2">
    <source>
        <dbReference type="Proteomes" id="UP001159363"/>
    </source>
</evidence>
<gene>
    <name evidence="1" type="ORF">PR048_015099</name>
</gene>
<name>A0ABQ9HG18_9NEOP</name>
<protein>
    <submittedName>
        <fullName evidence="1">Uncharacterized protein</fullName>
    </submittedName>
</protein>
<sequence length="349" mass="38461">MIVCSTDKVILCGQNISLEYVADPTAKFQVPETKSASTQTSYFRSSMIVECAEDKISSCNKFCAESKVDSDIQEASVKSTSNQHIDVIVFNDSSKCDYKEFLSELKSVLRHREETGSMKVPGHFDAGGSDKSKKNVHDALLLSASSNINVTNKSLEASSKRIGDMSNDIFFGDSQCFEKNCSVLRYCNDKVSVSLAKEETYSAELQDAKTEEDNCMCASLSKCMTDDLSEGSACENGTNYKSVKDAAYLTSVDMFSSLSIEDDRGVVKSTCSLNHASHVSDLINSDEDGSHMSYPRTCSQLSLVNTLEQVPRFSVESCKSLVPFCEEYKYTDDEGVVLTEKIFLVQHGR</sequence>
<comment type="caution">
    <text evidence="1">The sequence shown here is derived from an EMBL/GenBank/DDBJ whole genome shotgun (WGS) entry which is preliminary data.</text>
</comment>
<dbReference type="Proteomes" id="UP001159363">
    <property type="component" value="Chromosome 4"/>
</dbReference>
<keyword evidence="2" id="KW-1185">Reference proteome</keyword>